<dbReference type="EMBL" id="BPLR01011858">
    <property type="protein sequence ID" value="GIY49625.1"/>
    <property type="molecule type" value="Genomic_DNA"/>
</dbReference>
<proteinExistence type="predicted"/>
<accession>A0AAV4TXB8</accession>
<protein>
    <submittedName>
        <fullName evidence="1">Uncharacterized protein</fullName>
    </submittedName>
</protein>
<evidence type="ECO:0000313" key="1">
    <source>
        <dbReference type="EMBL" id="GIY49625.1"/>
    </source>
</evidence>
<gene>
    <name evidence="1" type="ORF">CEXT_387581</name>
</gene>
<comment type="caution">
    <text evidence="1">The sequence shown here is derived from an EMBL/GenBank/DDBJ whole genome shotgun (WGS) entry which is preliminary data.</text>
</comment>
<name>A0AAV4TXB8_CAEEX</name>
<sequence length="103" mass="11528">MVSNQMVIAYVQNPEISETATAVEPLTIAVEAITGFESQILIAKVQNLEMSENSDCSRAPKWIRISDSIRAKLHKQCTAKEIEPIKYESQIVVVPRSKTQLLQ</sequence>
<organism evidence="1 2">
    <name type="scientific">Caerostris extrusa</name>
    <name type="common">Bark spider</name>
    <name type="synonym">Caerostris bankana</name>
    <dbReference type="NCBI Taxonomy" id="172846"/>
    <lineage>
        <taxon>Eukaryota</taxon>
        <taxon>Metazoa</taxon>
        <taxon>Ecdysozoa</taxon>
        <taxon>Arthropoda</taxon>
        <taxon>Chelicerata</taxon>
        <taxon>Arachnida</taxon>
        <taxon>Araneae</taxon>
        <taxon>Araneomorphae</taxon>
        <taxon>Entelegynae</taxon>
        <taxon>Araneoidea</taxon>
        <taxon>Araneidae</taxon>
        <taxon>Caerostris</taxon>
    </lineage>
</organism>
<reference evidence="1 2" key="1">
    <citation type="submission" date="2021-06" db="EMBL/GenBank/DDBJ databases">
        <title>Caerostris extrusa draft genome.</title>
        <authorList>
            <person name="Kono N."/>
            <person name="Arakawa K."/>
        </authorList>
    </citation>
    <scope>NUCLEOTIDE SEQUENCE [LARGE SCALE GENOMIC DNA]</scope>
</reference>
<dbReference type="AlphaFoldDB" id="A0AAV4TXB8"/>
<keyword evidence="2" id="KW-1185">Reference proteome</keyword>
<dbReference type="Proteomes" id="UP001054945">
    <property type="component" value="Unassembled WGS sequence"/>
</dbReference>
<evidence type="ECO:0000313" key="2">
    <source>
        <dbReference type="Proteomes" id="UP001054945"/>
    </source>
</evidence>